<feature type="transmembrane region" description="Helical" evidence="1">
    <location>
        <begin position="12"/>
        <end position="31"/>
    </location>
</feature>
<name>A0ABR7HJQ6_9FIRM</name>
<evidence type="ECO:0000259" key="2">
    <source>
        <dbReference type="Pfam" id="PF14358"/>
    </source>
</evidence>
<dbReference type="Pfam" id="PF14358">
    <property type="entry name" value="DUF4405"/>
    <property type="match status" value="1"/>
</dbReference>
<dbReference type="Proteomes" id="UP000636755">
    <property type="component" value="Unassembled WGS sequence"/>
</dbReference>
<dbReference type="RefSeq" id="WP_186934963.1">
    <property type="nucleotide sequence ID" value="NZ_JACOPS010000001.1"/>
</dbReference>
<feature type="transmembrane region" description="Helical" evidence="1">
    <location>
        <begin position="151"/>
        <end position="169"/>
    </location>
</feature>
<dbReference type="InterPro" id="IPR025517">
    <property type="entry name" value="DUF4405"/>
</dbReference>
<comment type="caution">
    <text evidence="3">The sequence shown here is derived from an EMBL/GenBank/DDBJ whole genome shotgun (WGS) entry which is preliminary data.</text>
</comment>
<organism evidence="3 4">
    <name type="scientific">Ruminococcus intestinalis</name>
    <dbReference type="NCBI Taxonomy" id="2763066"/>
    <lineage>
        <taxon>Bacteria</taxon>
        <taxon>Bacillati</taxon>
        <taxon>Bacillota</taxon>
        <taxon>Clostridia</taxon>
        <taxon>Eubacteriales</taxon>
        <taxon>Oscillospiraceae</taxon>
        <taxon>Ruminococcus</taxon>
    </lineage>
</organism>
<gene>
    <name evidence="3" type="ORF">H8R91_04150</name>
</gene>
<accession>A0ABR7HJQ6</accession>
<feature type="transmembrane region" description="Helical" evidence="1">
    <location>
        <begin position="74"/>
        <end position="98"/>
    </location>
</feature>
<feature type="transmembrane region" description="Helical" evidence="1">
    <location>
        <begin position="37"/>
        <end position="54"/>
    </location>
</feature>
<feature type="transmembrane region" description="Helical" evidence="1">
    <location>
        <begin position="192"/>
        <end position="217"/>
    </location>
</feature>
<protein>
    <submittedName>
        <fullName evidence="3">DUF4405 domain-containing protein</fullName>
    </submittedName>
</protein>
<keyword evidence="1" id="KW-0812">Transmembrane</keyword>
<feature type="transmembrane region" description="Helical" evidence="1">
    <location>
        <begin position="118"/>
        <end position="139"/>
    </location>
</feature>
<evidence type="ECO:0000313" key="4">
    <source>
        <dbReference type="Proteomes" id="UP000636755"/>
    </source>
</evidence>
<dbReference type="EMBL" id="JACOPS010000001">
    <property type="protein sequence ID" value="MBC5727728.1"/>
    <property type="molecule type" value="Genomic_DNA"/>
</dbReference>
<evidence type="ECO:0000256" key="1">
    <source>
        <dbReference type="SAM" id="Phobius"/>
    </source>
</evidence>
<feature type="domain" description="Flavinylation-associated cytochrome" evidence="2">
    <location>
        <begin position="74"/>
        <end position="132"/>
    </location>
</feature>
<evidence type="ECO:0000313" key="3">
    <source>
        <dbReference type="EMBL" id="MBC5727728.1"/>
    </source>
</evidence>
<keyword evidence="1" id="KW-0472">Membrane</keyword>
<keyword evidence="4" id="KW-1185">Reference proteome</keyword>
<reference evidence="3 4" key="1">
    <citation type="submission" date="2020-08" db="EMBL/GenBank/DDBJ databases">
        <title>Genome public.</title>
        <authorList>
            <person name="Liu C."/>
            <person name="Sun Q."/>
        </authorList>
    </citation>
    <scope>NUCLEOTIDE SEQUENCE [LARGE SCALE GENOMIC DNA]</scope>
    <source>
        <strain evidence="3 4">NSJ-71</strain>
    </source>
</reference>
<keyword evidence="1" id="KW-1133">Transmembrane helix</keyword>
<sequence length="225" mass="25911">MNSKTKLKLKPIIDILMTFALLLLMSYELLGSTAHEVVGVAMFVLFVVHHALNINWAKHLTKGRQTPIRIFQNILVLLVLISFVGTIVSGVIVSRHLFAFLNIKSTYEANRIHMLSAYWGFIFMSLHLGLHFNMILLMIKKKKQLSPKVKTAFKIIFILIFAYGIYAFFKRDIASYLFLKNQFFLLGDNEHLLLYLFDYMSIMFSFATLSHFVFSILKSNTKSGS</sequence>
<proteinExistence type="predicted"/>